<name>A0A0C3B043_9AGAM</name>
<protein>
    <submittedName>
        <fullName evidence="1">Uncharacterized protein</fullName>
    </submittedName>
</protein>
<proteinExistence type="predicted"/>
<dbReference type="Proteomes" id="UP000053989">
    <property type="component" value="Unassembled WGS sequence"/>
</dbReference>
<keyword evidence="2" id="KW-1185">Reference proteome</keyword>
<dbReference type="HOGENOM" id="CLU_2484608_0_0_1"/>
<dbReference type="InParanoid" id="A0A0C3B043"/>
<reference evidence="1 2" key="1">
    <citation type="submission" date="2014-04" db="EMBL/GenBank/DDBJ databases">
        <authorList>
            <consortium name="DOE Joint Genome Institute"/>
            <person name="Kuo A."/>
            <person name="Kohler A."/>
            <person name="Nagy L.G."/>
            <person name="Floudas D."/>
            <person name="Copeland A."/>
            <person name="Barry K.W."/>
            <person name="Cichocki N."/>
            <person name="Veneault-Fourrey C."/>
            <person name="LaButti K."/>
            <person name="Lindquist E.A."/>
            <person name="Lipzen A."/>
            <person name="Lundell T."/>
            <person name="Morin E."/>
            <person name="Murat C."/>
            <person name="Sun H."/>
            <person name="Tunlid A."/>
            <person name="Henrissat B."/>
            <person name="Grigoriev I.V."/>
            <person name="Hibbett D.S."/>
            <person name="Martin F."/>
            <person name="Nordberg H.P."/>
            <person name="Cantor M.N."/>
            <person name="Hua S.X."/>
        </authorList>
    </citation>
    <scope>NUCLEOTIDE SEQUENCE [LARGE SCALE GENOMIC DNA]</scope>
    <source>
        <strain evidence="1 2">Foug A</strain>
    </source>
</reference>
<gene>
    <name evidence="1" type="ORF">SCLCIDRAFT_157043</name>
</gene>
<accession>A0A0C3B043</accession>
<dbReference type="EMBL" id="KN822004">
    <property type="protein sequence ID" value="KIM70607.1"/>
    <property type="molecule type" value="Genomic_DNA"/>
</dbReference>
<sequence length="87" mass="9855">MKAKSYASGPEVSYNRECGARLRVEMKSTCQLRRTLAGSEEVHRSACLDINPFEPGLVWDKCYPRGTWSPRSKSDQILSHPMSAFFT</sequence>
<evidence type="ECO:0000313" key="1">
    <source>
        <dbReference type="EMBL" id="KIM70607.1"/>
    </source>
</evidence>
<organism evidence="1 2">
    <name type="scientific">Scleroderma citrinum Foug A</name>
    <dbReference type="NCBI Taxonomy" id="1036808"/>
    <lineage>
        <taxon>Eukaryota</taxon>
        <taxon>Fungi</taxon>
        <taxon>Dikarya</taxon>
        <taxon>Basidiomycota</taxon>
        <taxon>Agaricomycotina</taxon>
        <taxon>Agaricomycetes</taxon>
        <taxon>Agaricomycetidae</taxon>
        <taxon>Boletales</taxon>
        <taxon>Sclerodermatineae</taxon>
        <taxon>Sclerodermataceae</taxon>
        <taxon>Scleroderma</taxon>
    </lineage>
</organism>
<dbReference type="AlphaFoldDB" id="A0A0C3B043"/>
<evidence type="ECO:0000313" key="2">
    <source>
        <dbReference type="Proteomes" id="UP000053989"/>
    </source>
</evidence>
<reference evidence="2" key="2">
    <citation type="submission" date="2015-01" db="EMBL/GenBank/DDBJ databases">
        <title>Evolutionary Origins and Diversification of the Mycorrhizal Mutualists.</title>
        <authorList>
            <consortium name="DOE Joint Genome Institute"/>
            <consortium name="Mycorrhizal Genomics Consortium"/>
            <person name="Kohler A."/>
            <person name="Kuo A."/>
            <person name="Nagy L.G."/>
            <person name="Floudas D."/>
            <person name="Copeland A."/>
            <person name="Barry K.W."/>
            <person name="Cichocki N."/>
            <person name="Veneault-Fourrey C."/>
            <person name="LaButti K."/>
            <person name="Lindquist E.A."/>
            <person name="Lipzen A."/>
            <person name="Lundell T."/>
            <person name="Morin E."/>
            <person name="Murat C."/>
            <person name="Riley R."/>
            <person name="Ohm R."/>
            <person name="Sun H."/>
            <person name="Tunlid A."/>
            <person name="Henrissat B."/>
            <person name="Grigoriev I.V."/>
            <person name="Hibbett D.S."/>
            <person name="Martin F."/>
        </authorList>
    </citation>
    <scope>NUCLEOTIDE SEQUENCE [LARGE SCALE GENOMIC DNA]</scope>
    <source>
        <strain evidence="2">Foug A</strain>
    </source>
</reference>